<evidence type="ECO:0000313" key="2">
    <source>
        <dbReference type="Proteomes" id="UP000054053"/>
    </source>
</evidence>
<accession>A0A1B5KS26</accession>
<evidence type="ECO:0000313" key="1">
    <source>
        <dbReference type="EMBL" id="GAO13651.1"/>
    </source>
</evidence>
<gene>
    <name evidence="1" type="ORF">UVI_02017580</name>
</gene>
<protein>
    <submittedName>
        <fullName evidence="1">Uncharacterized protein</fullName>
    </submittedName>
</protein>
<comment type="caution">
    <text evidence="1">The sequence shown here is derived from an EMBL/GenBank/DDBJ whole genome shotgun (WGS) entry which is preliminary data.</text>
</comment>
<sequence>MASGQDVAVPTEVVRIDNEGSGDCCLVCSARIPWTSGFDVSSSYKARKIKLHVWQGGFFKCGRGGDAEGARASRATESRLGRAGGLVSETPRIRTPGGFFSLLASGAVWPAGGILASAL</sequence>
<reference evidence="2" key="1">
    <citation type="journal article" date="2016" name="Genome Announc.">
        <title>Genome sequence of Ustilaginoidea virens IPU010, a rice pathogenic fungus causing false smut.</title>
        <authorList>
            <person name="Kumagai T."/>
            <person name="Ishii T."/>
            <person name="Terai G."/>
            <person name="Umemura M."/>
            <person name="Machida M."/>
            <person name="Asai K."/>
        </authorList>
    </citation>
    <scope>NUCLEOTIDE SEQUENCE [LARGE SCALE GENOMIC DNA]</scope>
    <source>
        <strain evidence="2">IPU010</strain>
    </source>
</reference>
<dbReference type="AlphaFoldDB" id="A0A1B5KS26"/>
<dbReference type="EMBL" id="BBTG02000007">
    <property type="protein sequence ID" value="GAO13651.1"/>
    <property type="molecule type" value="Genomic_DNA"/>
</dbReference>
<organism evidence="1 2">
    <name type="scientific">Ustilaginoidea virens</name>
    <name type="common">Rice false smut fungus</name>
    <name type="synonym">Villosiclava virens</name>
    <dbReference type="NCBI Taxonomy" id="1159556"/>
    <lineage>
        <taxon>Eukaryota</taxon>
        <taxon>Fungi</taxon>
        <taxon>Dikarya</taxon>
        <taxon>Ascomycota</taxon>
        <taxon>Pezizomycotina</taxon>
        <taxon>Sordariomycetes</taxon>
        <taxon>Hypocreomycetidae</taxon>
        <taxon>Hypocreales</taxon>
        <taxon>Clavicipitaceae</taxon>
        <taxon>Ustilaginoidea</taxon>
    </lineage>
</organism>
<name>A0A1B5KS26_USTVR</name>
<proteinExistence type="predicted"/>
<dbReference type="Proteomes" id="UP000054053">
    <property type="component" value="Unassembled WGS sequence"/>
</dbReference>